<comment type="similarity">
    <text evidence="1">Belongs to the FAM221 family.</text>
</comment>
<gene>
    <name evidence="3" type="primary">LOC112219730</name>
</gene>
<evidence type="ECO:0000256" key="2">
    <source>
        <dbReference type="SAM" id="MobiDB-lite"/>
    </source>
</evidence>
<reference evidence="3" key="2">
    <citation type="submission" date="2025-08" db="UniProtKB">
        <authorList>
            <consortium name="Ensembl"/>
        </authorList>
    </citation>
    <scope>IDENTIFICATION</scope>
</reference>
<organism evidence="3 4">
    <name type="scientific">Oncorhynchus tshawytscha</name>
    <name type="common">Chinook salmon</name>
    <name type="synonym">Salmo tshawytscha</name>
    <dbReference type="NCBI Taxonomy" id="74940"/>
    <lineage>
        <taxon>Eukaryota</taxon>
        <taxon>Metazoa</taxon>
        <taxon>Chordata</taxon>
        <taxon>Craniata</taxon>
        <taxon>Vertebrata</taxon>
        <taxon>Euteleostomi</taxon>
        <taxon>Actinopterygii</taxon>
        <taxon>Neopterygii</taxon>
        <taxon>Teleostei</taxon>
        <taxon>Protacanthopterygii</taxon>
        <taxon>Salmoniformes</taxon>
        <taxon>Salmonidae</taxon>
        <taxon>Salmoninae</taxon>
        <taxon>Oncorhynchus</taxon>
    </lineage>
</organism>
<dbReference type="Ensembl" id="ENSOTST00005159351.1">
    <property type="protein sequence ID" value="ENSOTSP00005109960.1"/>
    <property type="gene ID" value="ENSOTSG00005050273.1"/>
</dbReference>
<evidence type="ECO:0000313" key="3">
    <source>
        <dbReference type="Ensembl" id="ENSOTSP00005109960.1"/>
    </source>
</evidence>
<feature type="compositionally biased region" description="Polar residues" evidence="2">
    <location>
        <begin position="1"/>
        <end position="17"/>
    </location>
</feature>
<reference evidence="4" key="1">
    <citation type="journal article" date="2018" name="PLoS ONE">
        <title>Chinook salmon (Oncorhynchus tshawytscha) genome and transcriptome.</title>
        <authorList>
            <person name="Christensen K.A."/>
            <person name="Leong J.S."/>
            <person name="Sakhrani D."/>
            <person name="Biagi C.A."/>
            <person name="Minkley D.R."/>
            <person name="Withler R.E."/>
            <person name="Rondeau E.B."/>
            <person name="Koop B.F."/>
            <person name="Devlin R.H."/>
        </authorList>
    </citation>
    <scope>NUCLEOTIDE SEQUENCE [LARGE SCALE GENOMIC DNA]</scope>
</reference>
<evidence type="ECO:0008006" key="5">
    <source>
        <dbReference type="Google" id="ProtNLM"/>
    </source>
</evidence>
<reference evidence="3" key="3">
    <citation type="submission" date="2025-09" db="UniProtKB">
        <authorList>
            <consortium name="Ensembl"/>
        </authorList>
    </citation>
    <scope>IDENTIFICATION</scope>
</reference>
<dbReference type="Proteomes" id="UP000694402">
    <property type="component" value="Unassembled WGS sequence"/>
</dbReference>
<accession>A0AAZ3P057</accession>
<dbReference type="AlphaFoldDB" id="A0AAZ3P057"/>
<name>A0AAZ3P057_ONCTS</name>
<sequence length="262" mass="29273">MASEDQGLQNRALVTSSGKRKEKLRHSVVARPVHLSPAVSTDTNGTVAVPKWIHSHTQRPGQKVKDLIGPEREAALKAMQTGVYVGWRCPDLTWDCFRVGDSSMCFCGHHLYEHGKYTGSSVRVPCLVPSCSCGAFAFMPSRPEEVGEPWVRGRPGFDSQVWRALCRCKHPHQQHSPRAGHSCRVGGCRCVIFQSSFLCASCDQHWEKHETFFETEQSRRKQGLPYGDAYMPFAEVPTLRNAVLTGRLKDTYALSDSTRKAV</sequence>
<dbReference type="InterPro" id="IPR026755">
    <property type="entry name" value="Fam221a/b"/>
</dbReference>
<keyword evidence="4" id="KW-1185">Reference proteome</keyword>
<feature type="region of interest" description="Disordered" evidence="2">
    <location>
        <begin position="1"/>
        <end position="25"/>
    </location>
</feature>
<evidence type="ECO:0000256" key="1">
    <source>
        <dbReference type="ARBA" id="ARBA00011026"/>
    </source>
</evidence>
<proteinExistence type="inferred from homology"/>
<evidence type="ECO:0000313" key="4">
    <source>
        <dbReference type="Proteomes" id="UP000694402"/>
    </source>
</evidence>
<protein>
    <recommendedName>
        <fullName evidence="5">Protein FAM221B</fullName>
    </recommendedName>
</protein>
<dbReference type="Pfam" id="PF14753">
    <property type="entry name" value="FAM221"/>
    <property type="match status" value="1"/>
</dbReference>
<dbReference type="PANTHER" id="PTHR31214">
    <property type="entry name" value="PROTEIN FAM221A-RELATED"/>
    <property type="match status" value="1"/>
</dbReference>
<dbReference type="PANTHER" id="PTHR31214:SF3">
    <property type="entry name" value="PROTEIN FAM221B"/>
    <property type="match status" value="1"/>
</dbReference>
<dbReference type="GeneTree" id="ENSGT00770000120611"/>